<dbReference type="SUPFAM" id="SSF53335">
    <property type="entry name" value="S-adenosyl-L-methionine-dependent methyltransferases"/>
    <property type="match status" value="1"/>
</dbReference>
<dbReference type="Gene3D" id="3.40.50.150">
    <property type="entry name" value="Vaccinia Virus protein VP39"/>
    <property type="match status" value="1"/>
</dbReference>
<sequence>MNNFEQARMNMINCQLRTNKVTHDGVLSAFENVAREEYVPEASKAIAYVDEDLALEHGRYLMEPMVLARMLQSIDPQENDTALVVGAGTGYTASVLSKLVSVVVAIEDTDDLVDSMNDRFTSHGTENAVAVKADLAEGYPKQAPYDLIVFGGAVSEVPDTLLEQLAEKGRLIVVVQDVNARDKQTLGHATLIEKHAGNCSGRVVFDANTPLLPGFEAKEAFSF</sequence>
<dbReference type="InterPro" id="IPR000682">
    <property type="entry name" value="PCMT"/>
</dbReference>
<accession>A0A0H2MG08</accession>
<evidence type="ECO:0000256" key="3">
    <source>
        <dbReference type="ARBA" id="ARBA00030757"/>
    </source>
</evidence>
<dbReference type="AlphaFoldDB" id="A0A0H2MG08"/>
<gene>
    <name evidence="4" type="ORF">WH96_07480</name>
</gene>
<dbReference type="GO" id="GO:0005737">
    <property type="term" value="C:cytoplasm"/>
    <property type="evidence" value="ECO:0007669"/>
    <property type="project" value="TreeGrafter"/>
</dbReference>
<dbReference type="InterPro" id="IPR029063">
    <property type="entry name" value="SAM-dependent_MTases_sf"/>
</dbReference>
<comment type="similarity">
    <text evidence="1">Belongs to the methyltransferase superfamily. L-isoaspartyl/D-aspartyl protein methyltransferase family.</text>
</comment>
<reference evidence="4 5" key="1">
    <citation type="submission" date="2015-03" db="EMBL/GenBank/DDBJ databases">
        <title>Genome Sequence of Kiloniella spongiae MEBiC09566, isolated from a marine sponge.</title>
        <authorList>
            <person name="Shao Z."/>
            <person name="Wang L."/>
            <person name="Li X."/>
        </authorList>
    </citation>
    <scope>NUCLEOTIDE SEQUENCE [LARGE SCALE GENOMIC DNA]</scope>
    <source>
        <strain evidence="4 5">MEBiC09566</strain>
    </source>
</reference>
<dbReference type="Proteomes" id="UP000035444">
    <property type="component" value="Unassembled WGS sequence"/>
</dbReference>
<comment type="caution">
    <text evidence="4">The sequence shown here is derived from an EMBL/GenBank/DDBJ whole genome shotgun (WGS) entry which is preliminary data.</text>
</comment>
<organism evidence="4 5">
    <name type="scientific">Kiloniella spongiae</name>
    <dbReference type="NCBI Taxonomy" id="1489064"/>
    <lineage>
        <taxon>Bacteria</taxon>
        <taxon>Pseudomonadati</taxon>
        <taxon>Pseudomonadota</taxon>
        <taxon>Alphaproteobacteria</taxon>
        <taxon>Rhodospirillales</taxon>
        <taxon>Kiloniellaceae</taxon>
        <taxon>Kiloniella</taxon>
    </lineage>
</organism>
<name>A0A0H2MG08_9PROT</name>
<protein>
    <recommendedName>
        <fullName evidence="2">Protein-L-isoaspartate O-methyltransferase</fullName>
    </recommendedName>
    <alternativeName>
        <fullName evidence="3">Protein L-isoaspartyl methyltransferase</fullName>
    </alternativeName>
</protein>
<evidence type="ECO:0000313" key="4">
    <source>
        <dbReference type="EMBL" id="KLN61454.1"/>
    </source>
</evidence>
<dbReference type="Pfam" id="PF01135">
    <property type="entry name" value="PCMT"/>
    <property type="match status" value="1"/>
</dbReference>
<dbReference type="EMBL" id="LAQL01000004">
    <property type="protein sequence ID" value="KLN61454.1"/>
    <property type="molecule type" value="Genomic_DNA"/>
</dbReference>
<dbReference type="OrthoDB" id="9798496at2"/>
<keyword evidence="5" id="KW-1185">Reference proteome</keyword>
<dbReference type="RefSeq" id="WP_047763535.1">
    <property type="nucleotide sequence ID" value="NZ_LAQL01000004.1"/>
</dbReference>
<dbReference type="GO" id="GO:0004719">
    <property type="term" value="F:protein-L-isoaspartate (D-aspartate) O-methyltransferase activity"/>
    <property type="evidence" value="ECO:0007669"/>
    <property type="project" value="InterPro"/>
</dbReference>
<evidence type="ECO:0000256" key="1">
    <source>
        <dbReference type="ARBA" id="ARBA00005369"/>
    </source>
</evidence>
<dbReference type="PANTHER" id="PTHR11579">
    <property type="entry name" value="PROTEIN-L-ISOASPARTATE O-METHYLTRANSFERASE"/>
    <property type="match status" value="1"/>
</dbReference>
<dbReference type="STRING" id="1489064.WH96_07480"/>
<dbReference type="PATRIC" id="fig|1489064.4.peg.2749"/>
<proteinExistence type="inferred from homology"/>
<evidence type="ECO:0000256" key="2">
    <source>
        <dbReference type="ARBA" id="ARBA00013346"/>
    </source>
</evidence>
<dbReference type="PANTHER" id="PTHR11579:SF18">
    <property type="entry name" value="PROTEIN-L-ISOASPARTATE O-METHYLTRANSFERASE"/>
    <property type="match status" value="1"/>
</dbReference>
<evidence type="ECO:0000313" key="5">
    <source>
        <dbReference type="Proteomes" id="UP000035444"/>
    </source>
</evidence>